<dbReference type="InterPro" id="IPR000225">
    <property type="entry name" value="Armadillo"/>
</dbReference>
<sequence>MNIKDRKLDEVMKWLEWTLCYALLRLSEINPPGLDNFWLNQGTSLLLSFLQNAEDEVQERAATALATFVVIDDENGSIDPRRAEAVTRVGGIRLLLNLARSWQEGPQAEAVKALANLSEHAYVAKAIVISEAGAVKALVNLIFKWFGTAGGEGLLERAAGALANLAADDKCSVEVASAGGVPALVTLARSCKVAPALANLAAHGDSNSNNAAVGQEAGALEVLVQLTRSSHDGVRQEAAGALLVALRHCCS</sequence>
<evidence type="ECO:0000313" key="4">
    <source>
        <dbReference type="Proteomes" id="UP000594638"/>
    </source>
</evidence>
<dbReference type="Gene3D" id="1.25.10.10">
    <property type="entry name" value="Leucine-rich Repeat Variant"/>
    <property type="match status" value="1"/>
</dbReference>
<dbReference type="SUPFAM" id="SSF48371">
    <property type="entry name" value="ARM repeat"/>
    <property type="match status" value="1"/>
</dbReference>
<proteinExistence type="predicted"/>
<keyword evidence="4" id="KW-1185">Reference proteome</keyword>
<dbReference type="AlphaFoldDB" id="A0A8S0RZ86"/>
<feature type="repeat" description="ARM" evidence="2">
    <location>
        <begin position="133"/>
        <end position="180"/>
    </location>
</feature>
<gene>
    <name evidence="3" type="ORF">OLEA9_A006679</name>
</gene>
<protein>
    <submittedName>
        <fullName evidence="3">Protein ARABIDILLO 2</fullName>
    </submittedName>
</protein>
<dbReference type="InterPro" id="IPR016024">
    <property type="entry name" value="ARM-type_fold"/>
</dbReference>
<dbReference type="OrthoDB" id="1698556at2759"/>
<dbReference type="EMBL" id="CACTIH010003772">
    <property type="protein sequence ID" value="CAA2984594.1"/>
    <property type="molecule type" value="Genomic_DNA"/>
</dbReference>
<name>A0A8S0RZ86_OLEEU</name>
<dbReference type="PANTHER" id="PTHR46976:SF1">
    <property type="entry name" value="PROTEIN ARABIDILLO 1"/>
    <property type="match status" value="1"/>
</dbReference>
<comment type="caution">
    <text evidence="3">The sequence shown here is derived from an EMBL/GenBank/DDBJ whole genome shotgun (WGS) entry which is preliminary data.</text>
</comment>
<dbReference type="PROSITE" id="PS50176">
    <property type="entry name" value="ARM_REPEAT"/>
    <property type="match status" value="1"/>
</dbReference>
<dbReference type="Gramene" id="OE9A006679T1">
    <property type="protein sequence ID" value="OE9A006679C1"/>
    <property type="gene ID" value="OE9A006679"/>
</dbReference>
<accession>A0A8S0RZ86</accession>
<evidence type="ECO:0000313" key="3">
    <source>
        <dbReference type="EMBL" id="CAA2984594.1"/>
    </source>
</evidence>
<evidence type="ECO:0000256" key="2">
    <source>
        <dbReference type="PROSITE-ProRule" id="PRU00259"/>
    </source>
</evidence>
<dbReference type="InterPro" id="IPR011989">
    <property type="entry name" value="ARM-like"/>
</dbReference>
<dbReference type="SMART" id="SM00185">
    <property type="entry name" value="ARM"/>
    <property type="match status" value="5"/>
</dbReference>
<keyword evidence="1" id="KW-0677">Repeat</keyword>
<organism evidence="3 4">
    <name type="scientific">Olea europaea subsp. europaea</name>
    <dbReference type="NCBI Taxonomy" id="158383"/>
    <lineage>
        <taxon>Eukaryota</taxon>
        <taxon>Viridiplantae</taxon>
        <taxon>Streptophyta</taxon>
        <taxon>Embryophyta</taxon>
        <taxon>Tracheophyta</taxon>
        <taxon>Spermatophyta</taxon>
        <taxon>Magnoliopsida</taxon>
        <taxon>eudicotyledons</taxon>
        <taxon>Gunneridae</taxon>
        <taxon>Pentapetalae</taxon>
        <taxon>asterids</taxon>
        <taxon>lamiids</taxon>
        <taxon>Lamiales</taxon>
        <taxon>Oleaceae</taxon>
        <taxon>Oleeae</taxon>
        <taxon>Olea</taxon>
    </lineage>
</organism>
<reference evidence="3 4" key="1">
    <citation type="submission" date="2019-12" db="EMBL/GenBank/DDBJ databases">
        <authorList>
            <person name="Alioto T."/>
            <person name="Alioto T."/>
            <person name="Gomez Garrido J."/>
        </authorList>
    </citation>
    <scope>NUCLEOTIDE SEQUENCE [LARGE SCALE GENOMIC DNA]</scope>
</reference>
<dbReference type="PANTHER" id="PTHR46976">
    <property type="entry name" value="PROTEIN ARABIDILLO 1"/>
    <property type="match status" value="1"/>
</dbReference>
<evidence type="ECO:0000256" key="1">
    <source>
        <dbReference type="ARBA" id="ARBA00022737"/>
    </source>
</evidence>
<dbReference type="Pfam" id="PF00514">
    <property type="entry name" value="Arm"/>
    <property type="match status" value="1"/>
</dbReference>
<dbReference type="Proteomes" id="UP000594638">
    <property type="component" value="Unassembled WGS sequence"/>
</dbReference>